<dbReference type="GO" id="GO:0097149">
    <property type="term" value="C:centralspindlin complex"/>
    <property type="evidence" value="ECO:0007669"/>
    <property type="project" value="TreeGrafter"/>
</dbReference>
<protein>
    <recommendedName>
        <fullName evidence="4">Phorbol-ester/DAG-type domain-containing protein</fullName>
    </recommendedName>
</protein>
<gene>
    <name evidence="5" type="ORF">GPM918_LOCUS813</name>
    <name evidence="6" type="ORF">SRO942_LOCUS813</name>
</gene>
<feature type="region of interest" description="Disordered" evidence="3">
    <location>
        <begin position="271"/>
        <end position="294"/>
    </location>
</feature>
<evidence type="ECO:0000313" key="5">
    <source>
        <dbReference type="EMBL" id="CAF0750705.1"/>
    </source>
</evidence>
<keyword evidence="1" id="KW-0479">Metal-binding</keyword>
<dbReference type="EMBL" id="CAJNOQ010000067">
    <property type="protein sequence ID" value="CAF0750705.1"/>
    <property type="molecule type" value="Genomic_DNA"/>
</dbReference>
<organism evidence="5 7">
    <name type="scientific">Didymodactylos carnosus</name>
    <dbReference type="NCBI Taxonomy" id="1234261"/>
    <lineage>
        <taxon>Eukaryota</taxon>
        <taxon>Metazoa</taxon>
        <taxon>Spiralia</taxon>
        <taxon>Gnathifera</taxon>
        <taxon>Rotifera</taxon>
        <taxon>Eurotatoria</taxon>
        <taxon>Bdelloidea</taxon>
        <taxon>Philodinida</taxon>
        <taxon>Philodinidae</taxon>
        <taxon>Didymodactylos</taxon>
    </lineage>
</organism>
<dbReference type="GO" id="GO:0007266">
    <property type="term" value="P:Rho protein signal transduction"/>
    <property type="evidence" value="ECO:0007669"/>
    <property type="project" value="TreeGrafter"/>
</dbReference>
<dbReference type="GO" id="GO:0000281">
    <property type="term" value="P:mitotic cytokinesis"/>
    <property type="evidence" value="ECO:0007669"/>
    <property type="project" value="TreeGrafter"/>
</dbReference>
<dbReference type="CDD" id="cd20821">
    <property type="entry name" value="C1_MgcRacGAP"/>
    <property type="match status" value="1"/>
</dbReference>
<dbReference type="GO" id="GO:0046872">
    <property type="term" value="F:metal ion binding"/>
    <property type="evidence" value="ECO:0007669"/>
    <property type="project" value="UniProtKB-KW"/>
</dbReference>
<dbReference type="GO" id="GO:0051256">
    <property type="term" value="P:mitotic spindle midzone assembly"/>
    <property type="evidence" value="ECO:0007669"/>
    <property type="project" value="TreeGrafter"/>
</dbReference>
<dbReference type="InterPro" id="IPR046349">
    <property type="entry name" value="C1-like_sf"/>
</dbReference>
<keyword evidence="2" id="KW-0862">Zinc</keyword>
<evidence type="ECO:0000313" key="6">
    <source>
        <dbReference type="EMBL" id="CAF3530228.1"/>
    </source>
</evidence>
<feature type="domain" description="Phorbol-ester/DAG-type" evidence="4">
    <location>
        <begin position="332"/>
        <end position="382"/>
    </location>
</feature>
<accession>A0A813P7Y4</accession>
<dbReference type="AlphaFoldDB" id="A0A813P7Y4"/>
<dbReference type="EMBL" id="CAJOBC010000067">
    <property type="protein sequence ID" value="CAF3530228.1"/>
    <property type="molecule type" value="Genomic_DNA"/>
</dbReference>
<sequence>MEDKFKIKLQQTLRSFDVLNRNQHILYRNVADQEFLGLTRYYDSMKHECIRSKVYTKDLEVQLKSVTLKTKSQSKQIQDQRQSKKNAAHKVNRLKQCLKQIYDILNSRQQPSSDQLRHIKNLCEDRLRGSSDFSSNDDDEMDEEEIDSRNCTVDETLDETDNYKQQPKVVQAKKRLSSDDHLNNKRFCYEEPSHRSPTRIIATATFDFTNNLTRPFTVTTNIQHIDSSDTSAGSIITFCENNNHDSRLQLTNKQHSSSNCTTDDNYDLHSVSTSTKTSSTSSIEQTIPVPQHHPMTPLKMYQKQEYFTPLAQNNTVQSIETPPTIKGGTTLPHRFISRKIFKPETCCVCHKRINFGSVAYRCSACCLSCHFDCRENCQLIQCSKSVAADLNTKTPLSSLKYSNRIVNSEPRYKKTPKKTATATHTPVAQRKYFAHI</sequence>
<dbReference type="GO" id="GO:0005096">
    <property type="term" value="F:GTPase activator activity"/>
    <property type="evidence" value="ECO:0007669"/>
    <property type="project" value="TreeGrafter"/>
</dbReference>
<name>A0A813P7Y4_9BILA</name>
<evidence type="ECO:0000256" key="1">
    <source>
        <dbReference type="ARBA" id="ARBA00022723"/>
    </source>
</evidence>
<dbReference type="PROSITE" id="PS00479">
    <property type="entry name" value="ZF_DAG_PE_1"/>
    <property type="match status" value="1"/>
</dbReference>
<reference evidence="5" key="1">
    <citation type="submission" date="2021-02" db="EMBL/GenBank/DDBJ databases">
        <authorList>
            <person name="Nowell W R."/>
        </authorList>
    </citation>
    <scope>NUCLEOTIDE SEQUENCE</scope>
</reference>
<proteinExistence type="predicted"/>
<dbReference type="GO" id="GO:0030496">
    <property type="term" value="C:midbody"/>
    <property type="evidence" value="ECO:0007669"/>
    <property type="project" value="TreeGrafter"/>
</dbReference>
<dbReference type="PANTHER" id="PTHR46199:SF3">
    <property type="entry name" value="RAC GTPASE-ACTIVATING PROTEIN 1"/>
    <property type="match status" value="1"/>
</dbReference>
<dbReference type="GO" id="GO:0005634">
    <property type="term" value="C:nucleus"/>
    <property type="evidence" value="ECO:0007669"/>
    <property type="project" value="TreeGrafter"/>
</dbReference>
<evidence type="ECO:0000256" key="3">
    <source>
        <dbReference type="SAM" id="MobiDB-lite"/>
    </source>
</evidence>
<dbReference type="PROSITE" id="PS50081">
    <property type="entry name" value="ZF_DAG_PE_2"/>
    <property type="match status" value="1"/>
</dbReference>
<dbReference type="InterPro" id="IPR002219">
    <property type="entry name" value="PKC_DAG/PE"/>
</dbReference>
<evidence type="ECO:0000259" key="4">
    <source>
        <dbReference type="PROSITE" id="PS50081"/>
    </source>
</evidence>
<dbReference type="GO" id="GO:0051233">
    <property type="term" value="C:spindle midzone"/>
    <property type="evidence" value="ECO:0007669"/>
    <property type="project" value="TreeGrafter"/>
</dbReference>
<dbReference type="SMART" id="SM00109">
    <property type="entry name" value="C1"/>
    <property type="match status" value="1"/>
</dbReference>
<dbReference type="Proteomes" id="UP000663829">
    <property type="component" value="Unassembled WGS sequence"/>
</dbReference>
<dbReference type="GO" id="GO:0032154">
    <property type="term" value="C:cleavage furrow"/>
    <property type="evidence" value="ECO:0007669"/>
    <property type="project" value="TreeGrafter"/>
</dbReference>
<dbReference type="Gene3D" id="3.30.60.20">
    <property type="match status" value="1"/>
</dbReference>
<evidence type="ECO:0000313" key="7">
    <source>
        <dbReference type="Proteomes" id="UP000663829"/>
    </source>
</evidence>
<comment type="caution">
    <text evidence="5">The sequence shown here is derived from an EMBL/GenBank/DDBJ whole genome shotgun (WGS) entry which is preliminary data.</text>
</comment>
<feature type="compositionally biased region" description="Low complexity" evidence="3">
    <location>
        <begin position="271"/>
        <end position="282"/>
    </location>
</feature>
<dbReference type="PANTHER" id="PTHR46199">
    <property type="entry name" value="RAC GTPASE-ACTIVATING PROTEIN 1"/>
    <property type="match status" value="1"/>
</dbReference>
<keyword evidence="7" id="KW-1185">Reference proteome</keyword>
<dbReference type="Proteomes" id="UP000681722">
    <property type="component" value="Unassembled WGS sequence"/>
</dbReference>
<evidence type="ECO:0000256" key="2">
    <source>
        <dbReference type="ARBA" id="ARBA00022833"/>
    </source>
</evidence>
<dbReference type="SUPFAM" id="SSF57889">
    <property type="entry name" value="Cysteine-rich domain"/>
    <property type="match status" value="1"/>
</dbReference>
<dbReference type="OrthoDB" id="10020274at2759"/>